<dbReference type="GO" id="GO:0003700">
    <property type="term" value="F:DNA-binding transcription factor activity"/>
    <property type="evidence" value="ECO:0007669"/>
    <property type="project" value="InterPro"/>
</dbReference>
<evidence type="ECO:0000259" key="3">
    <source>
        <dbReference type="PROSITE" id="PS51186"/>
    </source>
</evidence>
<dbReference type="InterPro" id="IPR036390">
    <property type="entry name" value="WH_DNA-bd_sf"/>
</dbReference>
<dbReference type="PANTHER" id="PTHR13947:SF37">
    <property type="entry name" value="LD18367P"/>
    <property type="match status" value="1"/>
</dbReference>
<dbReference type="InterPro" id="IPR000835">
    <property type="entry name" value="HTH_MarR-typ"/>
</dbReference>
<dbReference type="InterPro" id="IPR016181">
    <property type="entry name" value="Acyl_CoA_acyltransferase"/>
</dbReference>
<dbReference type="Gene3D" id="1.10.10.10">
    <property type="entry name" value="Winged helix-like DNA-binding domain superfamily/Winged helix DNA-binding domain"/>
    <property type="match status" value="1"/>
</dbReference>
<dbReference type="InterPro" id="IPR000182">
    <property type="entry name" value="GNAT_dom"/>
</dbReference>
<name>A0A150U0M8_SORCE</name>
<dbReference type="PROSITE" id="PS51186">
    <property type="entry name" value="GNAT"/>
    <property type="match status" value="1"/>
</dbReference>
<evidence type="ECO:0000256" key="1">
    <source>
        <dbReference type="ARBA" id="ARBA00022679"/>
    </source>
</evidence>
<dbReference type="EMBL" id="JEME01000309">
    <property type="protein sequence ID" value="KYG10509.1"/>
    <property type="molecule type" value="Genomic_DNA"/>
</dbReference>
<dbReference type="Gene3D" id="3.40.630.30">
    <property type="match status" value="1"/>
</dbReference>
<gene>
    <name evidence="4" type="ORF">BE21_11575</name>
</gene>
<dbReference type="SUPFAM" id="SSF46785">
    <property type="entry name" value="Winged helix' DNA-binding domain"/>
    <property type="match status" value="1"/>
</dbReference>
<dbReference type="Proteomes" id="UP000075502">
    <property type="component" value="Unassembled WGS sequence"/>
</dbReference>
<accession>A0A150U0M8</accession>
<evidence type="ECO:0000259" key="2">
    <source>
        <dbReference type="PROSITE" id="PS50995"/>
    </source>
</evidence>
<proteinExistence type="predicted"/>
<keyword evidence="1" id="KW-0808">Transferase</keyword>
<dbReference type="GO" id="GO:0008080">
    <property type="term" value="F:N-acetyltransferase activity"/>
    <property type="evidence" value="ECO:0007669"/>
    <property type="project" value="InterPro"/>
</dbReference>
<protein>
    <submittedName>
        <fullName evidence="4">MarR family transcriptional regulator</fullName>
    </submittedName>
</protein>
<dbReference type="SMART" id="SM00347">
    <property type="entry name" value="HTH_MARR"/>
    <property type="match status" value="1"/>
</dbReference>
<organism evidence="4 5">
    <name type="scientific">Sorangium cellulosum</name>
    <name type="common">Polyangium cellulosum</name>
    <dbReference type="NCBI Taxonomy" id="56"/>
    <lineage>
        <taxon>Bacteria</taxon>
        <taxon>Pseudomonadati</taxon>
        <taxon>Myxococcota</taxon>
        <taxon>Polyangia</taxon>
        <taxon>Polyangiales</taxon>
        <taxon>Polyangiaceae</taxon>
        <taxon>Sorangium</taxon>
    </lineage>
</organism>
<sequence>MGELRPVDERIDAMREFNRFYTQKIGVLGGGLLDSEYTLTEVRVLYEIAHREGPLASDLVRDLGLDAGYLSRILAAFQRRGWIERERSEADARKSHLRLTAKGAKVFGSLDGRARDRIRELLGPLSSEQQRELQEHLRSVQALLGHARPTAAEVTLREHGPGDMGWIIQRHGALYARGHRWNQDFEALVAEICAGFLRNFDPSGERCWIAERNGVPVGCVMLVRHSRAVAKLRLLLVEPSERGSGIGRKLVAECVDFARRAGYRTVTLWTQSMLTAARRIYESAGFRLVQSEPHTSFGAELVGETWELSLRETKSGR</sequence>
<dbReference type="PANTHER" id="PTHR13947">
    <property type="entry name" value="GNAT FAMILY N-ACETYLTRANSFERASE"/>
    <property type="match status" value="1"/>
</dbReference>
<dbReference type="CDD" id="cd04301">
    <property type="entry name" value="NAT_SF"/>
    <property type="match status" value="1"/>
</dbReference>
<dbReference type="AlphaFoldDB" id="A0A150U0M8"/>
<feature type="domain" description="HTH marR-type" evidence="2">
    <location>
        <begin position="1"/>
        <end position="142"/>
    </location>
</feature>
<dbReference type="PRINTS" id="PR00598">
    <property type="entry name" value="HTHMARR"/>
</dbReference>
<dbReference type="InterPro" id="IPR050769">
    <property type="entry name" value="NAT_camello-type"/>
</dbReference>
<feature type="domain" description="N-acetyltransferase" evidence="3">
    <location>
        <begin position="154"/>
        <end position="307"/>
    </location>
</feature>
<dbReference type="Pfam" id="PF12802">
    <property type="entry name" value="MarR_2"/>
    <property type="match status" value="1"/>
</dbReference>
<comment type="caution">
    <text evidence="4">The sequence shown here is derived from an EMBL/GenBank/DDBJ whole genome shotgun (WGS) entry which is preliminary data.</text>
</comment>
<dbReference type="Pfam" id="PF00583">
    <property type="entry name" value="Acetyltransf_1"/>
    <property type="match status" value="1"/>
</dbReference>
<dbReference type="SUPFAM" id="SSF55729">
    <property type="entry name" value="Acyl-CoA N-acyltransferases (Nat)"/>
    <property type="match status" value="1"/>
</dbReference>
<evidence type="ECO:0000313" key="5">
    <source>
        <dbReference type="Proteomes" id="UP000075502"/>
    </source>
</evidence>
<reference evidence="4 5" key="1">
    <citation type="submission" date="2014-02" db="EMBL/GenBank/DDBJ databases">
        <title>The small core and large imbalanced accessory genome model reveals a collaborative survival strategy of Sorangium cellulosum strains in nature.</title>
        <authorList>
            <person name="Han K."/>
            <person name="Peng R."/>
            <person name="Blom J."/>
            <person name="Li Y.-Z."/>
        </authorList>
    </citation>
    <scope>NUCLEOTIDE SEQUENCE [LARGE SCALE GENOMIC DNA]</scope>
    <source>
        <strain evidence="4 5">So0007-03</strain>
    </source>
</reference>
<dbReference type="InterPro" id="IPR036388">
    <property type="entry name" value="WH-like_DNA-bd_sf"/>
</dbReference>
<dbReference type="PROSITE" id="PS50995">
    <property type="entry name" value="HTH_MARR_2"/>
    <property type="match status" value="1"/>
</dbReference>
<evidence type="ECO:0000313" key="4">
    <source>
        <dbReference type="EMBL" id="KYG10509.1"/>
    </source>
</evidence>